<evidence type="ECO:0000313" key="2">
    <source>
        <dbReference type="EMBL" id="KAK0951399.1"/>
    </source>
</evidence>
<accession>A0AAN6JZV2</accession>
<reference evidence="2" key="1">
    <citation type="submission" date="2023-06" db="EMBL/GenBank/DDBJ databases">
        <title>Black Yeasts Isolated from many extreme environments.</title>
        <authorList>
            <person name="Coleine C."/>
            <person name="Stajich J.E."/>
            <person name="Selbmann L."/>
        </authorList>
    </citation>
    <scope>NUCLEOTIDE SEQUENCE</scope>
    <source>
        <strain evidence="2">CCFEE 5200</strain>
    </source>
</reference>
<comment type="caution">
    <text evidence="2">The sequence shown here is derived from an EMBL/GenBank/DDBJ whole genome shotgun (WGS) entry which is preliminary data.</text>
</comment>
<evidence type="ECO:0000256" key="1">
    <source>
        <dbReference type="SAM" id="MobiDB-lite"/>
    </source>
</evidence>
<dbReference type="Proteomes" id="UP001175353">
    <property type="component" value="Unassembled WGS sequence"/>
</dbReference>
<feature type="region of interest" description="Disordered" evidence="1">
    <location>
        <begin position="1"/>
        <end position="32"/>
    </location>
</feature>
<evidence type="ECO:0000313" key="3">
    <source>
        <dbReference type="Proteomes" id="UP001175353"/>
    </source>
</evidence>
<dbReference type="AlphaFoldDB" id="A0AAN6JZV2"/>
<protein>
    <submittedName>
        <fullName evidence="2">Uncharacterized protein</fullName>
    </submittedName>
</protein>
<sequence length="57" mass="6046">MGTHSDYQPVGVAQSPADDDQHEPALSTAASSFTVTSPDHRVSGFKLKLLLSLIALH</sequence>
<dbReference type="EMBL" id="JAUJLE010000699">
    <property type="protein sequence ID" value="KAK0951399.1"/>
    <property type="molecule type" value="Genomic_DNA"/>
</dbReference>
<name>A0AAN6JZV2_9PEZI</name>
<proteinExistence type="predicted"/>
<gene>
    <name evidence="2" type="ORF">LTR91_025009</name>
</gene>
<keyword evidence="3" id="KW-1185">Reference proteome</keyword>
<organism evidence="2 3">
    <name type="scientific">Friedmanniomyces endolithicus</name>
    <dbReference type="NCBI Taxonomy" id="329885"/>
    <lineage>
        <taxon>Eukaryota</taxon>
        <taxon>Fungi</taxon>
        <taxon>Dikarya</taxon>
        <taxon>Ascomycota</taxon>
        <taxon>Pezizomycotina</taxon>
        <taxon>Dothideomycetes</taxon>
        <taxon>Dothideomycetidae</taxon>
        <taxon>Mycosphaerellales</taxon>
        <taxon>Teratosphaeriaceae</taxon>
        <taxon>Friedmanniomyces</taxon>
    </lineage>
</organism>